<dbReference type="AlphaFoldDB" id="A0A8T7M2W5"/>
<keyword evidence="2" id="KW-0479">Metal-binding</keyword>
<dbReference type="Proteomes" id="UP000521676">
    <property type="component" value="Unassembled WGS sequence"/>
</dbReference>
<dbReference type="PANTHER" id="PTHR34858">
    <property type="entry name" value="CYSO-CYSTEINE PEPTIDASE"/>
    <property type="match status" value="1"/>
</dbReference>
<dbReference type="EMBL" id="JACATZ010000001">
    <property type="protein sequence ID" value="NWJ44995.1"/>
    <property type="molecule type" value="Genomic_DNA"/>
</dbReference>
<evidence type="ECO:0000256" key="3">
    <source>
        <dbReference type="ARBA" id="ARBA00022801"/>
    </source>
</evidence>
<evidence type="ECO:0000256" key="4">
    <source>
        <dbReference type="ARBA" id="ARBA00022833"/>
    </source>
</evidence>
<evidence type="ECO:0000313" key="7">
    <source>
        <dbReference type="EMBL" id="NWJ44995.1"/>
    </source>
</evidence>
<dbReference type="InterPro" id="IPR037518">
    <property type="entry name" value="MPN"/>
</dbReference>
<reference evidence="8" key="2">
    <citation type="journal article" date="2024" name="Nature">
        <title>Anoxygenic phototroph of the Chloroflexota uses a type I reaction centre.</title>
        <authorList>
            <person name="Tsuji J.M."/>
            <person name="Shaw N.A."/>
            <person name="Nagashima S."/>
            <person name="Venkiteswaran J.J."/>
            <person name="Schiff S.L."/>
            <person name="Watanabe T."/>
            <person name="Fukui M."/>
            <person name="Hanada S."/>
            <person name="Tank M."/>
            <person name="Neufeld J.D."/>
        </authorList>
    </citation>
    <scope>NUCLEOTIDE SEQUENCE</scope>
    <source>
        <strain evidence="8">L227-S17</strain>
    </source>
</reference>
<organism evidence="7 9">
    <name type="scientific">Candidatus Chlorohelix allophototropha</name>
    <dbReference type="NCBI Taxonomy" id="3003348"/>
    <lineage>
        <taxon>Bacteria</taxon>
        <taxon>Bacillati</taxon>
        <taxon>Chloroflexota</taxon>
        <taxon>Chloroflexia</taxon>
        <taxon>Candidatus Chloroheliales</taxon>
        <taxon>Candidatus Chloroheliaceae</taxon>
        <taxon>Candidatus Chlorohelix</taxon>
    </lineage>
</organism>
<dbReference type="SMART" id="SM00232">
    <property type="entry name" value="JAB_MPN"/>
    <property type="match status" value="1"/>
</dbReference>
<keyword evidence="1" id="KW-0645">Protease</keyword>
<dbReference type="GO" id="GO:0008270">
    <property type="term" value="F:zinc ion binding"/>
    <property type="evidence" value="ECO:0007669"/>
    <property type="project" value="TreeGrafter"/>
</dbReference>
<evidence type="ECO:0000313" key="8">
    <source>
        <dbReference type="EMBL" id="WJW66876.1"/>
    </source>
</evidence>
<proteinExistence type="predicted"/>
<dbReference type="InterPro" id="IPR000555">
    <property type="entry name" value="JAMM/MPN+_dom"/>
</dbReference>
<dbReference type="InterPro" id="IPR028090">
    <property type="entry name" value="JAB_dom_prok"/>
</dbReference>
<dbReference type="Pfam" id="PF14464">
    <property type="entry name" value="Prok-JAB"/>
    <property type="match status" value="1"/>
</dbReference>
<sequence length="139" mass="15643">MNFFIKRAALANIEQLAREGFPYEICGFLGGSVLGQAIELKPTRNISGQPQVEYNIAPEQTLETLLAFEVRGMKLTGVYHSHPRYPARPSQTDIRLADLPGVMYLITSVYENNNGTLDCETRAYRIEKGRAHETKLEVI</sequence>
<accession>A0A8T7M2W5</accession>
<dbReference type="Gene3D" id="3.40.140.10">
    <property type="entry name" value="Cytidine Deaminase, domain 2"/>
    <property type="match status" value="1"/>
</dbReference>
<dbReference type="CDD" id="cd08070">
    <property type="entry name" value="MPN_like"/>
    <property type="match status" value="1"/>
</dbReference>
<dbReference type="PANTHER" id="PTHR34858:SF1">
    <property type="entry name" value="CYSO-CYSTEINE PEPTIDASE"/>
    <property type="match status" value="1"/>
</dbReference>
<dbReference type="Proteomes" id="UP001431572">
    <property type="component" value="Chromosome 1"/>
</dbReference>
<name>A0A8T7M2W5_9CHLR</name>
<evidence type="ECO:0000256" key="5">
    <source>
        <dbReference type="ARBA" id="ARBA00023049"/>
    </source>
</evidence>
<evidence type="ECO:0000259" key="6">
    <source>
        <dbReference type="PROSITE" id="PS50249"/>
    </source>
</evidence>
<dbReference type="RefSeq" id="WP_341468769.1">
    <property type="nucleotide sequence ID" value="NZ_CP128399.1"/>
</dbReference>
<dbReference type="GO" id="GO:0008235">
    <property type="term" value="F:metalloexopeptidase activity"/>
    <property type="evidence" value="ECO:0007669"/>
    <property type="project" value="TreeGrafter"/>
</dbReference>
<keyword evidence="4" id="KW-0862">Zinc</keyword>
<feature type="domain" description="MPN" evidence="6">
    <location>
        <begin position="3"/>
        <end position="130"/>
    </location>
</feature>
<protein>
    <submittedName>
        <fullName evidence="7">M67 family metallopeptidase</fullName>
    </submittedName>
</protein>
<keyword evidence="10" id="KW-1185">Reference proteome</keyword>
<dbReference type="GO" id="GO:0006508">
    <property type="term" value="P:proteolysis"/>
    <property type="evidence" value="ECO:0007669"/>
    <property type="project" value="UniProtKB-KW"/>
</dbReference>
<dbReference type="InterPro" id="IPR051929">
    <property type="entry name" value="VirAsm_ModProt"/>
</dbReference>
<reference evidence="7 9" key="1">
    <citation type="submission" date="2020-06" db="EMBL/GenBank/DDBJ databases">
        <title>Anoxygenic phototrophic Chloroflexota member uses a Type I reaction center.</title>
        <authorList>
            <person name="Tsuji J.M."/>
            <person name="Shaw N.A."/>
            <person name="Nagashima S."/>
            <person name="Venkiteswaran J."/>
            <person name="Schiff S.L."/>
            <person name="Hanada S."/>
            <person name="Tank M."/>
            <person name="Neufeld J.D."/>
        </authorList>
    </citation>
    <scope>NUCLEOTIDE SEQUENCE [LARGE SCALE GENOMIC DNA]</scope>
    <source>
        <strain evidence="7">L227-S17</strain>
    </source>
</reference>
<evidence type="ECO:0000313" key="10">
    <source>
        <dbReference type="Proteomes" id="UP001431572"/>
    </source>
</evidence>
<keyword evidence="3" id="KW-0378">Hydrolase</keyword>
<evidence type="ECO:0000256" key="2">
    <source>
        <dbReference type="ARBA" id="ARBA00022723"/>
    </source>
</evidence>
<keyword evidence="5" id="KW-0482">Metalloprotease</keyword>
<gene>
    <name evidence="7" type="ORF">HXX08_03865</name>
    <name evidence="8" type="ORF">OZ401_000121</name>
</gene>
<evidence type="ECO:0000256" key="1">
    <source>
        <dbReference type="ARBA" id="ARBA00022670"/>
    </source>
</evidence>
<evidence type="ECO:0000313" key="9">
    <source>
        <dbReference type="Proteomes" id="UP000521676"/>
    </source>
</evidence>
<dbReference type="SUPFAM" id="SSF102712">
    <property type="entry name" value="JAB1/MPN domain"/>
    <property type="match status" value="1"/>
</dbReference>
<dbReference type="EMBL" id="CP128399">
    <property type="protein sequence ID" value="WJW66876.1"/>
    <property type="molecule type" value="Genomic_DNA"/>
</dbReference>
<dbReference type="PROSITE" id="PS50249">
    <property type="entry name" value="MPN"/>
    <property type="match status" value="1"/>
</dbReference>